<dbReference type="InterPro" id="IPR029063">
    <property type="entry name" value="SAM-dependent_MTases_sf"/>
</dbReference>
<keyword evidence="6" id="KW-1185">Reference proteome</keyword>
<reference evidence="5 6" key="1">
    <citation type="submission" date="2024-10" db="EMBL/GenBank/DDBJ databases">
        <title>Updated reference genomes for cyclostephanoid diatoms.</title>
        <authorList>
            <person name="Roberts W.R."/>
            <person name="Alverson A.J."/>
        </authorList>
    </citation>
    <scope>NUCLEOTIDE SEQUENCE [LARGE SCALE GENOMIC DNA]</scope>
    <source>
        <strain evidence="5 6">AJA232-27</strain>
    </source>
</reference>
<feature type="binding site" evidence="4">
    <location>
        <position position="35"/>
    </location>
    <ligand>
        <name>S-adenosyl-L-methionine</name>
        <dbReference type="ChEBI" id="CHEBI:59789"/>
    </ligand>
</feature>
<comment type="caution">
    <text evidence="5">The sequence shown here is derived from an EMBL/GenBank/DDBJ whole genome shotgun (WGS) entry which is preliminary data.</text>
</comment>
<keyword evidence="1 4" id="KW-0489">Methyltransferase</keyword>
<sequence>MQQFDSDINCVELYGGVGTIGLHVSDMVASLLSSDENPNNSRCFYDSVRALPPDIQSRLVYRQLNAADMVSSDPELFKKCQVLIVDPPRKGLDDEVVHYLCKEGWKTMKLVVYVSCGFQAFQRDCDMLLKSGKWRVEFAEGYLLFPGSDAIETLAFFVPLV</sequence>
<gene>
    <name evidence="5" type="ORF">ACHAWU_003853</name>
</gene>
<dbReference type="PANTHER" id="PTHR47548">
    <property type="entry name" value="BNAA06G32370D PROTEIN"/>
    <property type="match status" value="1"/>
</dbReference>
<evidence type="ECO:0000313" key="6">
    <source>
        <dbReference type="Proteomes" id="UP001530293"/>
    </source>
</evidence>
<comment type="similarity">
    <text evidence="4">Belongs to the class I-like SAM-binding methyltransferase superfamily. RNA M5U methyltransferase family.</text>
</comment>
<dbReference type="PROSITE" id="PS51687">
    <property type="entry name" value="SAM_MT_RNA_M5U"/>
    <property type="match status" value="1"/>
</dbReference>
<dbReference type="InterPro" id="IPR053304">
    <property type="entry name" value="RNA_M5U_MTase"/>
</dbReference>
<keyword evidence="3 4" id="KW-0949">S-adenosyl-L-methionine</keyword>
<accession>A0ABD3MEJ9</accession>
<organism evidence="5 6">
    <name type="scientific">Discostella pseudostelligera</name>
    <dbReference type="NCBI Taxonomy" id="259834"/>
    <lineage>
        <taxon>Eukaryota</taxon>
        <taxon>Sar</taxon>
        <taxon>Stramenopiles</taxon>
        <taxon>Ochrophyta</taxon>
        <taxon>Bacillariophyta</taxon>
        <taxon>Coscinodiscophyceae</taxon>
        <taxon>Thalassiosirophycidae</taxon>
        <taxon>Stephanodiscales</taxon>
        <taxon>Stephanodiscaceae</taxon>
        <taxon>Discostella</taxon>
    </lineage>
</organism>
<keyword evidence="2 4" id="KW-0808">Transferase</keyword>
<comment type="caution">
    <text evidence="4">Lacks conserved residue(s) required for the propagation of feature annotation.</text>
</comment>
<evidence type="ECO:0000313" key="5">
    <source>
        <dbReference type="EMBL" id="KAL3762348.1"/>
    </source>
</evidence>
<feature type="binding site" evidence="4">
    <location>
        <position position="14"/>
    </location>
    <ligand>
        <name>S-adenosyl-L-methionine</name>
        <dbReference type="ChEBI" id="CHEBI:59789"/>
    </ligand>
</feature>
<dbReference type="SUPFAM" id="SSF53335">
    <property type="entry name" value="S-adenosyl-L-methionine-dependent methyltransferases"/>
    <property type="match status" value="1"/>
</dbReference>
<dbReference type="InterPro" id="IPR010280">
    <property type="entry name" value="U5_MeTrfase_fam"/>
</dbReference>
<name>A0ABD3MEJ9_9STRA</name>
<feature type="active site" description="Nucleophile" evidence="4">
    <location>
        <position position="116"/>
    </location>
</feature>
<feature type="binding site" evidence="4">
    <location>
        <position position="86"/>
    </location>
    <ligand>
        <name>S-adenosyl-L-methionine</name>
        <dbReference type="ChEBI" id="CHEBI:59789"/>
    </ligand>
</feature>
<dbReference type="Proteomes" id="UP001530293">
    <property type="component" value="Unassembled WGS sequence"/>
</dbReference>
<evidence type="ECO:0000256" key="3">
    <source>
        <dbReference type="ARBA" id="ARBA00022691"/>
    </source>
</evidence>
<dbReference type="Gene3D" id="3.40.50.150">
    <property type="entry name" value="Vaccinia Virus protein VP39"/>
    <property type="match status" value="1"/>
</dbReference>
<evidence type="ECO:0000256" key="4">
    <source>
        <dbReference type="PROSITE-ProRule" id="PRU01024"/>
    </source>
</evidence>
<dbReference type="GO" id="GO:0008168">
    <property type="term" value="F:methyltransferase activity"/>
    <property type="evidence" value="ECO:0007669"/>
    <property type="project" value="UniProtKB-KW"/>
</dbReference>
<dbReference type="PANTHER" id="PTHR47548:SF1">
    <property type="entry name" value="S-ADENOSYL-L-METHIONINE-DEPENDENT METHYLTRANSFERASES SUPERFAMILY PROTEIN"/>
    <property type="match status" value="1"/>
</dbReference>
<dbReference type="GO" id="GO:0032259">
    <property type="term" value="P:methylation"/>
    <property type="evidence" value="ECO:0007669"/>
    <property type="project" value="UniProtKB-KW"/>
</dbReference>
<dbReference type="AlphaFoldDB" id="A0ABD3MEJ9"/>
<dbReference type="EMBL" id="JALLBG020000136">
    <property type="protein sequence ID" value="KAL3762348.1"/>
    <property type="molecule type" value="Genomic_DNA"/>
</dbReference>
<evidence type="ECO:0000256" key="2">
    <source>
        <dbReference type="ARBA" id="ARBA00022679"/>
    </source>
</evidence>
<protein>
    <submittedName>
        <fullName evidence="5">Uncharacterized protein</fullName>
    </submittedName>
</protein>
<evidence type="ECO:0000256" key="1">
    <source>
        <dbReference type="ARBA" id="ARBA00022603"/>
    </source>
</evidence>
<proteinExistence type="inferred from homology"/>